<dbReference type="RefSeq" id="WP_119971695.1">
    <property type="nucleotide sequence ID" value="NZ_CP032416.1"/>
</dbReference>
<keyword evidence="2" id="KW-1185">Reference proteome</keyword>
<accession>A0A386H3U3</accession>
<proteinExistence type="predicted"/>
<evidence type="ECO:0000313" key="1">
    <source>
        <dbReference type="EMBL" id="AYD40248.1"/>
    </source>
</evidence>
<name>A0A386H3U3_9CLOT</name>
<dbReference type="InterPro" id="IPR014825">
    <property type="entry name" value="DNA_alkylation"/>
</dbReference>
<dbReference type="InterPro" id="IPR016024">
    <property type="entry name" value="ARM-type_fold"/>
</dbReference>
<dbReference type="Gene3D" id="1.25.10.90">
    <property type="match status" value="1"/>
</dbReference>
<gene>
    <name evidence="1" type="ORF">D4Z93_06835</name>
</gene>
<sequence length="235" mass="27722">MKDNTTNKVKKRIFELADEKYKEFHTKLSPTNSSIIGVRIPDLRKLAKEIAKGNWKEYLEATGDEYYEEVMLQGMVIGYIKIDVKERLKLIEKFIPKIDGWGICDSFCTGLKFIKSNRELVWDFVQPYLKSSHEFYIRFGVVVLLDFYVDEDYIDRVLEVLDKVKHDGYYVKMAVAWAISICYIRFPDKTMVYLRNNSLDDFTYNKSLQKITESFRVDKSAKLIIRSMKRKNPVS</sequence>
<dbReference type="AlphaFoldDB" id="A0A386H3U3"/>
<dbReference type="EMBL" id="CP032416">
    <property type="protein sequence ID" value="AYD40248.1"/>
    <property type="molecule type" value="Genomic_DNA"/>
</dbReference>
<protein>
    <submittedName>
        <fullName evidence="1">DNA alkylation repair protein</fullName>
    </submittedName>
</protein>
<reference evidence="1 2" key="1">
    <citation type="journal article" date="2019" name="Int. J. Syst. Evol. Microbiol.">
        <title>Clostridium fermenticellae sp. nov., isolated from the mud in a fermentation cellar for the production of the Chinese liquor, baijiu.</title>
        <authorList>
            <person name="Xu P.X."/>
            <person name="Chai L.J."/>
            <person name="Qiu T."/>
            <person name="Zhang X.J."/>
            <person name="Lu Z.M."/>
            <person name="Xiao C."/>
            <person name="Wang S.T."/>
            <person name="Shen C.H."/>
            <person name="Shi J.S."/>
            <person name="Xu Z.H."/>
        </authorList>
    </citation>
    <scope>NUCLEOTIDE SEQUENCE [LARGE SCALE GENOMIC DNA]</scope>
    <source>
        <strain evidence="1 2">JN500901</strain>
    </source>
</reference>
<dbReference type="CDD" id="cd06561">
    <property type="entry name" value="AlkD_like"/>
    <property type="match status" value="1"/>
</dbReference>
<dbReference type="KEGG" id="cfer:D4Z93_06835"/>
<organism evidence="1 2">
    <name type="scientific">Clostridium fermenticellae</name>
    <dbReference type="NCBI Taxonomy" id="2068654"/>
    <lineage>
        <taxon>Bacteria</taxon>
        <taxon>Bacillati</taxon>
        <taxon>Bacillota</taxon>
        <taxon>Clostridia</taxon>
        <taxon>Eubacteriales</taxon>
        <taxon>Clostridiaceae</taxon>
        <taxon>Clostridium</taxon>
    </lineage>
</organism>
<dbReference type="Proteomes" id="UP000266301">
    <property type="component" value="Chromosome"/>
</dbReference>
<dbReference type="OrthoDB" id="9784740at2"/>
<dbReference type="Pfam" id="PF08713">
    <property type="entry name" value="DNA_alkylation"/>
    <property type="match status" value="1"/>
</dbReference>
<evidence type="ECO:0000313" key="2">
    <source>
        <dbReference type="Proteomes" id="UP000266301"/>
    </source>
</evidence>
<dbReference type="PANTHER" id="PTHR34070">
    <property type="entry name" value="ARMADILLO-TYPE FOLD"/>
    <property type="match status" value="1"/>
</dbReference>
<dbReference type="SUPFAM" id="SSF48371">
    <property type="entry name" value="ARM repeat"/>
    <property type="match status" value="1"/>
</dbReference>
<dbReference type="PANTHER" id="PTHR34070:SF1">
    <property type="entry name" value="DNA ALKYLATION REPAIR PROTEIN"/>
    <property type="match status" value="1"/>
</dbReference>